<keyword evidence="1" id="KW-0812">Transmembrane</keyword>
<keyword evidence="1" id="KW-0472">Membrane</keyword>
<feature type="transmembrane region" description="Helical" evidence="1">
    <location>
        <begin position="17"/>
        <end position="39"/>
    </location>
</feature>
<dbReference type="RefSeq" id="WP_244532062.1">
    <property type="nucleotide sequence ID" value="NZ_FOPU01000003.1"/>
</dbReference>
<sequence>MTPFVTSGKQMPQLVRLYIVSIAVGFALALAFTALLLAMDVAGLRHLVGATRGGWIAVLMLVVFHTVLFSGVQFGIRIMLMASDGGAGGGLRQRIRRKAASAPALVPARPR</sequence>
<reference evidence="2 3" key="1">
    <citation type="submission" date="2016-10" db="EMBL/GenBank/DDBJ databases">
        <authorList>
            <person name="de Groot N.N."/>
        </authorList>
    </citation>
    <scope>NUCLEOTIDE SEQUENCE [LARGE SCALE GENOMIC DNA]</scope>
    <source>
        <strain evidence="2 3">DSM 8537</strain>
    </source>
</reference>
<evidence type="ECO:0000313" key="2">
    <source>
        <dbReference type="EMBL" id="SFH20800.1"/>
    </source>
</evidence>
<protein>
    <submittedName>
        <fullName evidence="2">Uncharacterized protein</fullName>
    </submittedName>
</protein>
<proteinExistence type="predicted"/>
<dbReference type="Proteomes" id="UP000183635">
    <property type="component" value="Unassembled WGS sequence"/>
</dbReference>
<evidence type="ECO:0000313" key="3">
    <source>
        <dbReference type="Proteomes" id="UP000183635"/>
    </source>
</evidence>
<dbReference type="EMBL" id="FOPU01000003">
    <property type="protein sequence ID" value="SFH20800.1"/>
    <property type="molecule type" value="Genomic_DNA"/>
</dbReference>
<name>A0A1I2Y502_9RHOB</name>
<keyword evidence="3" id="KW-1185">Reference proteome</keyword>
<dbReference type="AlphaFoldDB" id="A0A1I2Y502"/>
<accession>A0A1I2Y502</accession>
<organism evidence="2 3">
    <name type="scientific">Paracoccus aminovorans</name>
    <dbReference type="NCBI Taxonomy" id="34004"/>
    <lineage>
        <taxon>Bacteria</taxon>
        <taxon>Pseudomonadati</taxon>
        <taxon>Pseudomonadota</taxon>
        <taxon>Alphaproteobacteria</taxon>
        <taxon>Rhodobacterales</taxon>
        <taxon>Paracoccaceae</taxon>
        <taxon>Paracoccus</taxon>
    </lineage>
</organism>
<keyword evidence="1" id="KW-1133">Transmembrane helix</keyword>
<gene>
    <name evidence="2" type="ORF">SAMN04488021_10357</name>
</gene>
<dbReference type="STRING" id="34004.SAMN04488021_10357"/>
<feature type="transmembrane region" description="Helical" evidence="1">
    <location>
        <begin position="54"/>
        <end position="76"/>
    </location>
</feature>
<evidence type="ECO:0000256" key="1">
    <source>
        <dbReference type="SAM" id="Phobius"/>
    </source>
</evidence>